<dbReference type="OMA" id="AMIMATF"/>
<reference evidence="3" key="1">
    <citation type="submission" date="2025-05" db="UniProtKB">
        <authorList>
            <consortium name="RefSeq"/>
        </authorList>
    </citation>
    <scope>NUCLEOTIDE SEQUENCE [LARGE SCALE GENOMIC DNA]</scope>
</reference>
<dbReference type="GO" id="GO:0052650">
    <property type="term" value="F:all-trans-retinol dehydrogenase (NADP+) activity"/>
    <property type="evidence" value="ECO:0007669"/>
    <property type="project" value="UniProtKB-ARBA"/>
</dbReference>
<dbReference type="Proteomes" id="UP001652626">
    <property type="component" value="Chromosome 2"/>
</dbReference>
<dbReference type="OrthoDB" id="6251714at2759"/>
<accession>A0A8B8ILU2</accession>
<dbReference type="Pfam" id="PF00106">
    <property type="entry name" value="adh_short"/>
    <property type="match status" value="1"/>
</dbReference>
<gene>
    <name evidence="4" type="primary">LOC113402131</name>
</gene>
<dbReference type="GO" id="GO:0005811">
    <property type="term" value="C:lipid droplet"/>
    <property type="evidence" value="ECO:0007669"/>
    <property type="project" value="TreeGrafter"/>
</dbReference>
<dbReference type="PROSITE" id="PS00061">
    <property type="entry name" value="ADH_SHORT"/>
    <property type="match status" value="1"/>
</dbReference>
<name>A0A8B8ILU2_VANTA</name>
<dbReference type="Gene3D" id="3.40.50.720">
    <property type="entry name" value="NAD(P)-binding Rossmann-like Domain"/>
    <property type="match status" value="1"/>
</dbReference>
<dbReference type="InterPro" id="IPR002347">
    <property type="entry name" value="SDR_fam"/>
</dbReference>
<sequence length="337" mass="38145">MYRRNIFLRIIGSLARKFRRLQEIWILPWFGNGKLAAIPRWALDIFVLVLKLFCTCVMAVARTLIPESMKSLHGETILVTGAGSGIGRELAIQFAELGATVVCWDKDARRNNAVVDEIRKKDGDCFGYTVDVTVREQVASTAIGIRRLVDVTMVVCNAGELTFAPLLRLNPEYVAKLIEVNLLGHIWVIQAFLPSMIERRHGHIVAINSSAGLMPYVDMVPYCAAKSGLRGFMDSLSEELRLDTWTKDVYTTSVYLGTVSTGLYPTPSHRFVSWYSQTSAKEAARIIIAGIRKNKKCICVPTLMKFFTDLCNFMPYRIRIIFTDFFNFGHRGWFCFC</sequence>
<dbReference type="InterPro" id="IPR020904">
    <property type="entry name" value="Sc_DH/Rdtase_CS"/>
</dbReference>
<dbReference type="GeneID" id="113402131"/>
<keyword evidence="3" id="KW-1185">Reference proteome</keyword>
<reference evidence="4" key="2">
    <citation type="submission" date="2025-08" db="UniProtKB">
        <authorList>
            <consortium name="RefSeq"/>
        </authorList>
    </citation>
    <scope>IDENTIFICATION</scope>
    <source>
        <tissue evidence="4">Whole body</tissue>
    </source>
</reference>
<keyword evidence="2" id="KW-0560">Oxidoreductase</keyword>
<dbReference type="InterPro" id="IPR036291">
    <property type="entry name" value="NAD(P)-bd_dom_sf"/>
</dbReference>
<comment type="similarity">
    <text evidence="1">Belongs to the short-chain dehydrogenases/reductases (SDR) family.</text>
</comment>
<protein>
    <submittedName>
        <fullName evidence="4">17-beta-hydroxysteroid dehydrogenase 13-like</fullName>
    </submittedName>
</protein>
<dbReference type="RefSeq" id="XP_026498070.2">
    <property type="nucleotide sequence ID" value="XM_026642285.2"/>
</dbReference>
<dbReference type="GO" id="GO:0016020">
    <property type="term" value="C:membrane"/>
    <property type="evidence" value="ECO:0007669"/>
    <property type="project" value="UniProtKB-SubCell"/>
</dbReference>
<evidence type="ECO:0000313" key="4">
    <source>
        <dbReference type="RefSeq" id="XP_026498070.2"/>
    </source>
</evidence>
<organism evidence="3 4">
    <name type="scientific">Vanessa tameamea</name>
    <name type="common">Kamehameha butterfly</name>
    <dbReference type="NCBI Taxonomy" id="334116"/>
    <lineage>
        <taxon>Eukaryota</taxon>
        <taxon>Metazoa</taxon>
        <taxon>Ecdysozoa</taxon>
        <taxon>Arthropoda</taxon>
        <taxon>Hexapoda</taxon>
        <taxon>Insecta</taxon>
        <taxon>Pterygota</taxon>
        <taxon>Neoptera</taxon>
        <taxon>Endopterygota</taxon>
        <taxon>Lepidoptera</taxon>
        <taxon>Glossata</taxon>
        <taxon>Ditrysia</taxon>
        <taxon>Papilionoidea</taxon>
        <taxon>Nymphalidae</taxon>
        <taxon>Nymphalinae</taxon>
        <taxon>Vanessa</taxon>
    </lineage>
</organism>
<evidence type="ECO:0000313" key="3">
    <source>
        <dbReference type="Proteomes" id="UP001652626"/>
    </source>
</evidence>
<dbReference type="PRINTS" id="PR00081">
    <property type="entry name" value="GDHRDH"/>
</dbReference>
<dbReference type="AlphaFoldDB" id="A0A8B8ILU2"/>
<dbReference type="PANTHER" id="PTHR24322:SF736">
    <property type="entry name" value="RETINOL DEHYDROGENASE 10"/>
    <property type="match status" value="1"/>
</dbReference>
<dbReference type="PANTHER" id="PTHR24322">
    <property type="entry name" value="PKSB"/>
    <property type="match status" value="1"/>
</dbReference>
<evidence type="ECO:0000256" key="1">
    <source>
        <dbReference type="ARBA" id="ARBA00006484"/>
    </source>
</evidence>
<evidence type="ECO:0000256" key="2">
    <source>
        <dbReference type="ARBA" id="ARBA00023002"/>
    </source>
</evidence>
<dbReference type="SUPFAM" id="SSF51735">
    <property type="entry name" value="NAD(P)-binding Rossmann-fold domains"/>
    <property type="match status" value="1"/>
</dbReference>
<proteinExistence type="inferred from homology"/>